<name>A0A8E2JY78_9PEZI</name>
<sequence length="155" mass="17089">MTQLMSDSWLLVGCRYNDALNVYASPSSTQQSSDYAASKTGTRSPHGKGANNDAVGPDDDEDDNNDDFGNGSQSSGSESSGGSDSDASAAADDGRLHREHRRVQVRTRRPWLESDDRRLLAYKNKMGMKWDDIFGRFPDRTPGAVRAHWHILQGK</sequence>
<feature type="compositionally biased region" description="Polar residues" evidence="1">
    <location>
        <begin position="25"/>
        <end position="43"/>
    </location>
</feature>
<feature type="compositionally biased region" description="Acidic residues" evidence="1">
    <location>
        <begin position="56"/>
        <end position="66"/>
    </location>
</feature>
<feature type="domain" description="HTH myb-type" evidence="3">
    <location>
        <begin position="108"/>
        <end position="155"/>
    </location>
</feature>
<reference evidence="4 5" key="1">
    <citation type="journal article" date="2016" name="Nat. Commun.">
        <title>Ectomycorrhizal ecology is imprinted in the genome of the dominant symbiotic fungus Cenococcum geophilum.</title>
        <authorList>
            <consortium name="DOE Joint Genome Institute"/>
            <person name="Peter M."/>
            <person name="Kohler A."/>
            <person name="Ohm R.A."/>
            <person name="Kuo A."/>
            <person name="Krutzmann J."/>
            <person name="Morin E."/>
            <person name="Arend M."/>
            <person name="Barry K.W."/>
            <person name="Binder M."/>
            <person name="Choi C."/>
            <person name="Clum A."/>
            <person name="Copeland A."/>
            <person name="Grisel N."/>
            <person name="Haridas S."/>
            <person name="Kipfer T."/>
            <person name="LaButti K."/>
            <person name="Lindquist E."/>
            <person name="Lipzen A."/>
            <person name="Maire R."/>
            <person name="Meier B."/>
            <person name="Mihaltcheva S."/>
            <person name="Molinier V."/>
            <person name="Murat C."/>
            <person name="Poggeler S."/>
            <person name="Quandt C.A."/>
            <person name="Sperisen C."/>
            <person name="Tritt A."/>
            <person name="Tisserant E."/>
            <person name="Crous P.W."/>
            <person name="Henrissat B."/>
            <person name="Nehls U."/>
            <person name="Egli S."/>
            <person name="Spatafora J.W."/>
            <person name="Grigoriev I.V."/>
            <person name="Martin F.M."/>
        </authorList>
    </citation>
    <scope>NUCLEOTIDE SEQUENCE [LARGE SCALE GENOMIC DNA]</scope>
    <source>
        <strain evidence="4 5">CBS 207.34</strain>
    </source>
</reference>
<dbReference type="SMART" id="SM00717">
    <property type="entry name" value="SANT"/>
    <property type="match status" value="1"/>
</dbReference>
<dbReference type="Pfam" id="PF00249">
    <property type="entry name" value="Myb_DNA-binding"/>
    <property type="match status" value="1"/>
</dbReference>
<evidence type="ECO:0000313" key="4">
    <source>
        <dbReference type="EMBL" id="OCL14015.1"/>
    </source>
</evidence>
<evidence type="ECO:0000259" key="2">
    <source>
        <dbReference type="PROSITE" id="PS50090"/>
    </source>
</evidence>
<dbReference type="SUPFAM" id="SSF46689">
    <property type="entry name" value="Homeodomain-like"/>
    <property type="match status" value="1"/>
</dbReference>
<organism evidence="4 5">
    <name type="scientific">Glonium stellatum</name>
    <dbReference type="NCBI Taxonomy" id="574774"/>
    <lineage>
        <taxon>Eukaryota</taxon>
        <taxon>Fungi</taxon>
        <taxon>Dikarya</taxon>
        <taxon>Ascomycota</taxon>
        <taxon>Pezizomycotina</taxon>
        <taxon>Dothideomycetes</taxon>
        <taxon>Pleosporomycetidae</taxon>
        <taxon>Gloniales</taxon>
        <taxon>Gloniaceae</taxon>
        <taxon>Glonium</taxon>
    </lineage>
</organism>
<dbReference type="Proteomes" id="UP000250140">
    <property type="component" value="Unassembled WGS sequence"/>
</dbReference>
<feature type="domain" description="Myb-like" evidence="2">
    <location>
        <begin position="108"/>
        <end position="153"/>
    </location>
</feature>
<evidence type="ECO:0000259" key="3">
    <source>
        <dbReference type="PROSITE" id="PS51294"/>
    </source>
</evidence>
<dbReference type="EMBL" id="KV748634">
    <property type="protein sequence ID" value="OCL14015.1"/>
    <property type="molecule type" value="Genomic_DNA"/>
</dbReference>
<feature type="region of interest" description="Disordered" evidence="1">
    <location>
        <begin position="25"/>
        <end position="108"/>
    </location>
</feature>
<dbReference type="AlphaFoldDB" id="A0A8E2JY78"/>
<evidence type="ECO:0000256" key="1">
    <source>
        <dbReference type="SAM" id="MobiDB-lite"/>
    </source>
</evidence>
<evidence type="ECO:0000313" key="5">
    <source>
        <dbReference type="Proteomes" id="UP000250140"/>
    </source>
</evidence>
<dbReference type="CDD" id="cd00167">
    <property type="entry name" value="SANT"/>
    <property type="match status" value="1"/>
</dbReference>
<dbReference type="InterPro" id="IPR009057">
    <property type="entry name" value="Homeodomain-like_sf"/>
</dbReference>
<dbReference type="PROSITE" id="PS51294">
    <property type="entry name" value="HTH_MYB"/>
    <property type="match status" value="1"/>
</dbReference>
<dbReference type="InterPro" id="IPR001005">
    <property type="entry name" value="SANT/Myb"/>
</dbReference>
<feature type="compositionally biased region" description="Basic residues" evidence="1">
    <location>
        <begin position="97"/>
        <end position="108"/>
    </location>
</feature>
<accession>A0A8E2JY78</accession>
<dbReference type="InterPro" id="IPR017930">
    <property type="entry name" value="Myb_dom"/>
</dbReference>
<keyword evidence="5" id="KW-1185">Reference proteome</keyword>
<dbReference type="Gene3D" id="1.10.10.60">
    <property type="entry name" value="Homeodomain-like"/>
    <property type="match status" value="1"/>
</dbReference>
<dbReference type="OrthoDB" id="3562657at2759"/>
<gene>
    <name evidence="4" type="ORF">AOQ84DRAFT_359279</name>
</gene>
<feature type="compositionally biased region" description="Low complexity" evidence="1">
    <location>
        <begin position="67"/>
        <end position="91"/>
    </location>
</feature>
<dbReference type="PROSITE" id="PS50090">
    <property type="entry name" value="MYB_LIKE"/>
    <property type="match status" value="1"/>
</dbReference>
<protein>
    <recommendedName>
        <fullName evidence="6">Myb-like domain-containing protein</fullName>
    </recommendedName>
</protein>
<evidence type="ECO:0008006" key="6">
    <source>
        <dbReference type="Google" id="ProtNLM"/>
    </source>
</evidence>
<proteinExistence type="predicted"/>